<accession>A0AAP3E8U5</accession>
<name>A0AAP3E8U5_9EURY</name>
<reference evidence="3 4" key="1">
    <citation type="submission" date="2022-09" db="EMBL/GenBank/DDBJ databases">
        <title>Enrichment on poylsaccharides allowed isolation of novel metabolic and taxonomic groups of Haloarchaea.</title>
        <authorList>
            <person name="Sorokin D.Y."/>
            <person name="Elcheninov A.G."/>
            <person name="Khizhniak T.V."/>
            <person name="Kolganova T.V."/>
            <person name="Kublanov I.V."/>
        </authorList>
    </citation>
    <scope>NUCLEOTIDE SEQUENCE [LARGE SCALE GENOMIC DNA]</scope>
    <source>
        <strain evidence="3 4">AArc-curdl1</strain>
    </source>
</reference>
<evidence type="ECO:0000313" key="3">
    <source>
        <dbReference type="EMBL" id="MCU4754300.1"/>
    </source>
</evidence>
<protein>
    <submittedName>
        <fullName evidence="3">Uncharacterized protein</fullName>
    </submittedName>
</protein>
<keyword evidence="2" id="KW-0472">Membrane</keyword>
<keyword evidence="4" id="KW-1185">Reference proteome</keyword>
<keyword evidence="2" id="KW-0812">Transmembrane</keyword>
<gene>
    <name evidence="3" type="ORF">OB919_20355</name>
</gene>
<dbReference type="AlphaFoldDB" id="A0AAP3E8U5"/>
<feature type="compositionally biased region" description="Acidic residues" evidence="1">
    <location>
        <begin position="240"/>
        <end position="376"/>
    </location>
</feature>
<proteinExistence type="predicted"/>
<feature type="transmembrane region" description="Helical" evidence="2">
    <location>
        <begin position="397"/>
        <end position="417"/>
    </location>
</feature>
<keyword evidence="2" id="KW-1133">Transmembrane helix</keyword>
<sequence>MHRGYAFGLTVAVVGALFAATVLASGSYGLAVDDSIAVPEQTVEIEGSSYEIDGIGVVEPGDSISITVDSSEDYRLYLYNQDEQTEFKSGWESDTKRVTIGTDEDDLDTNDLEPGTYLLSLEVPRQGRQAVYPIVITGYDLMLSYPTTVTADEDIEITATVEPIAELDDPETVQVAIWDGTDVTEVQLDHDGDGQYSAVLESGSLEPGSYNVYGGVSEDSGGDYQTAQAVANGGALTVEEPPDDEDSSDNDETGDDGSSDDDADDDDSNGDDSDGSDDDDADDDDSSDESEESDSDDDDESDTEDDSSDDADDDGDDGDESDGEEREDDTDDTESDGTTDDGDDADDVDDGTDDATESDDDEGAADDSSGETDTADDGSTVIDRNETPADESDDDALASPVLGVLGALGVLGLVLFARVKKTNIW</sequence>
<organism evidence="3 4">
    <name type="scientific">Natronosalvus hydrolyticus</name>
    <dbReference type="NCBI Taxonomy" id="2979988"/>
    <lineage>
        <taxon>Archaea</taxon>
        <taxon>Methanobacteriati</taxon>
        <taxon>Methanobacteriota</taxon>
        <taxon>Stenosarchaea group</taxon>
        <taxon>Halobacteria</taxon>
        <taxon>Halobacteriales</taxon>
        <taxon>Natrialbaceae</taxon>
        <taxon>Natronosalvus</taxon>
    </lineage>
</organism>
<dbReference type="RefSeq" id="WP_342810601.1">
    <property type="nucleotide sequence ID" value="NZ_JAOPJZ010000036.1"/>
</dbReference>
<evidence type="ECO:0000313" key="4">
    <source>
        <dbReference type="Proteomes" id="UP001321047"/>
    </source>
</evidence>
<dbReference type="Proteomes" id="UP001321047">
    <property type="component" value="Unassembled WGS sequence"/>
</dbReference>
<dbReference type="EMBL" id="JAOPJZ010000036">
    <property type="protein sequence ID" value="MCU4754300.1"/>
    <property type="molecule type" value="Genomic_DNA"/>
</dbReference>
<feature type="region of interest" description="Disordered" evidence="1">
    <location>
        <begin position="236"/>
        <end position="396"/>
    </location>
</feature>
<evidence type="ECO:0000256" key="1">
    <source>
        <dbReference type="SAM" id="MobiDB-lite"/>
    </source>
</evidence>
<evidence type="ECO:0000256" key="2">
    <source>
        <dbReference type="SAM" id="Phobius"/>
    </source>
</evidence>
<comment type="caution">
    <text evidence="3">The sequence shown here is derived from an EMBL/GenBank/DDBJ whole genome shotgun (WGS) entry which is preliminary data.</text>
</comment>